<name>A0A1M4ZKP1_9BACT</name>
<dbReference type="Pfam" id="PF04965">
    <property type="entry name" value="GPW_gp25"/>
    <property type="match status" value="1"/>
</dbReference>
<dbReference type="Gene3D" id="3.10.450.40">
    <property type="match status" value="1"/>
</dbReference>
<proteinExistence type="predicted"/>
<dbReference type="OrthoDB" id="9802846at2"/>
<keyword evidence="3" id="KW-1185">Reference proteome</keyword>
<evidence type="ECO:0000313" key="2">
    <source>
        <dbReference type="EMBL" id="SHF18564.1"/>
    </source>
</evidence>
<dbReference type="EMBL" id="FQUS01000006">
    <property type="protein sequence ID" value="SHF18564.1"/>
    <property type="molecule type" value="Genomic_DNA"/>
</dbReference>
<feature type="domain" description="IraD/Gp25-like" evidence="1">
    <location>
        <begin position="34"/>
        <end position="123"/>
    </location>
</feature>
<dbReference type="RefSeq" id="WP_073061395.1">
    <property type="nucleotide sequence ID" value="NZ_FQUS01000006.1"/>
</dbReference>
<reference evidence="2 3" key="1">
    <citation type="submission" date="2016-11" db="EMBL/GenBank/DDBJ databases">
        <authorList>
            <person name="Jaros S."/>
            <person name="Januszkiewicz K."/>
            <person name="Wedrychowicz H."/>
        </authorList>
    </citation>
    <scope>NUCLEOTIDE SEQUENCE [LARGE SCALE GENOMIC DNA]</scope>
    <source>
        <strain evidence="2 3">DSM 21986</strain>
    </source>
</reference>
<sequence length="142" mass="15998">MTEANNQKEQGKAFLGRGWKFPVQFKDGAAQLSQYERDIKESLIILLSTTQGERVMRPDYGTTVQDLMFEPLDVSTATLVGDEVKKAILVHEPRVNVNKVDAVQESLNGFIELTIDYTIIATNTRANLVFPFYLNEGTDIEQ</sequence>
<protein>
    <recommendedName>
        <fullName evidence="1">IraD/Gp25-like domain-containing protein</fullName>
    </recommendedName>
</protein>
<accession>A0A1M4ZKP1</accession>
<evidence type="ECO:0000313" key="3">
    <source>
        <dbReference type="Proteomes" id="UP000184041"/>
    </source>
</evidence>
<evidence type="ECO:0000259" key="1">
    <source>
        <dbReference type="Pfam" id="PF04965"/>
    </source>
</evidence>
<gene>
    <name evidence="2" type="ORF">SAMN05443144_10660</name>
</gene>
<organism evidence="2 3">
    <name type="scientific">Fodinibius roseus</name>
    <dbReference type="NCBI Taxonomy" id="1194090"/>
    <lineage>
        <taxon>Bacteria</taxon>
        <taxon>Pseudomonadati</taxon>
        <taxon>Balneolota</taxon>
        <taxon>Balneolia</taxon>
        <taxon>Balneolales</taxon>
        <taxon>Balneolaceae</taxon>
        <taxon>Fodinibius</taxon>
    </lineage>
</organism>
<dbReference type="SUPFAM" id="SSF160719">
    <property type="entry name" value="gpW/gp25-like"/>
    <property type="match status" value="1"/>
</dbReference>
<dbReference type="Proteomes" id="UP000184041">
    <property type="component" value="Unassembled WGS sequence"/>
</dbReference>
<dbReference type="InterPro" id="IPR007048">
    <property type="entry name" value="IraD/Gp25-like"/>
</dbReference>
<dbReference type="STRING" id="1194090.SAMN05443144_10660"/>
<dbReference type="AlphaFoldDB" id="A0A1M4ZKP1"/>